<feature type="region of interest" description="Disordered" evidence="1">
    <location>
        <begin position="89"/>
        <end position="188"/>
    </location>
</feature>
<comment type="caution">
    <text evidence="2">The sequence shown here is derived from an EMBL/GenBank/DDBJ whole genome shotgun (WGS) entry which is preliminary data.</text>
</comment>
<feature type="compositionally biased region" description="Basic residues" evidence="1">
    <location>
        <begin position="117"/>
        <end position="138"/>
    </location>
</feature>
<keyword evidence="3" id="KW-1185">Reference proteome</keyword>
<evidence type="ECO:0000313" key="3">
    <source>
        <dbReference type="Proteomes" id="UP000740926"/>
    </source>
</evidence>
<dbReference type="AlphaFoldDB" id="A0A9P6YC24"/>
<sequence length="188" mass="21121">MATGCIHHVPEQLAAGEGSHQHAVLQRLAARRVDELWQERRREQQQLGIAQADQKSPAEHCPCAECRRDRQPCIHGHRRRRAAAVTPCLQPQPGQVGHAHVTQHLEQHRRGMQQRAQARRGRGQHQQHRQQAARHCRHAATEAEPDAAAQDMQHVRPRGATQHEHGGQEPPPGMQGHRAHPLQKTAPA</sequence>
<protein>
    <submittedName>
        <fullName evidence="2">Uncharacterized protein</fullName>
    </submittedName>
</protein>
<proteinExistence type="predicted"/>
<evidence type="ECO:0000256" key="1">
    <source>
        <dbReference type="SAM" id="MobiDB-lite"/>
    </source>
</evidence>
<dbReference type="Proteomes" id="UP000740926">
    <property type="component" value="Unassembled WGS sequence"/>
</dbReference>
<dbReference type="EMBL" id="JAANIU010005945">
    <property type="protein sequence ID" value="KAG1544570.1"/>
    <property type="molecule type" value="Genomic_DNA"/>
</dbReference>
<reference evidence="2 3" key="1">
    <citation type="journal article" date="2020" name="Microb. Genom.">
        <title>Genetic diversity of clinical and environmental Mucorales isolates obtained from an investigation of mucormycosis cases among solid organ transplant recipients.</title>
        <authorList>
            <person name="Nguyen M.H."/>
            <person name="Kaul D."/>
            <person name="Muto C."/>
            <person name="Cheng S.J."/>
            <person name="Richter R.A."/>
            <person name="Bruno V.M."/>
            <person name="Liu G."/>
            <person name="Beyhan S."/>
            <person name="Sundermann A.J."/>
            <person name="Mounaud S."/>
            <person name="Pasculle A.W."/>
            <person name="Nierman W.C."/>
            <person name="Driscoll E."/>
            <person name="Cumbie R."/>
            <person name="Clancy C.J."/>
            <person name="Dupont C.L."/>
        </authorList>
    </citation>
    <scope>NUCLEOTIDE SEQUENCE [LARGE SCALE GENOMIC DNA]</scope>
    <source>
        <strain evidence="2 3">GL24</strain>
    </source>
</reference>
<name>A0A9P6YC24_9FUNG</name>
<organism evidence="2 3">
    <name type="scientific">Rhizopus delemar</name>
    <dbReference type="NCBI Taxonomy" id="936053"/>
    <lineage>
        <taxon>Eukaryota</taxon>
        <taxon>Fungi</taxon>
        <taxon>Fungi incertae sedis</taxon>
        <taxon>Mucoromycota</taxon>
        <taxon>Mucoromycotina</taxon>
        <taxon>Mucoromycetes</taxon>
        <taxon>Mucorales</taxon>
        <taxon>Mucorineae</taxon>
        <taxon>Rhizopodaceae</taxon>
        <taxon>Rhizopus</taxon>
    </lineage>
</organism>
<evidence type="ECO:0000313" key="2">
    <source>
        <dbReference type="EMBL" id="KAG1544570.1"/>
    </source>
</evidence>
<gene>
    <name evidence="2" type="ORF">G6F50_013855</name>
</gene>
<accession>A0A9P6YC24</accession>